<dbReference type="EMBL" id="JALRMR010000019">
    <property type="protein sequence ID" value="MDT1975263.1"/>
    <property type="molecule type" value="Genomic_DNA"/>
</dbReference>
<gene>
    <name evidence="1" type="ORF">MX635_12715</name>
</gene>
<proteinExistence type="predicted"/>
<evidence type="ECO:0000313" key="2">
    <source>
        <dbReference type="Proteomes" id="UP001249945"/>
    </source>
</evidence>
<sequence>MRIEKNWDDCFVYAISLEIPASSYRKKWFTNRTIVLKKELDFSEMKDFIKQTFGPEVTLLNVDLWDEGLLIKER</sequence>
<name>A0AAW8RCS8_CARDV</name>
<organism evidence="1 2">
    <name type="scientific">Carnobacterium divergens</name>
    <name type="common">Lactobacillus divergens</name>
    <dbReference type="NCBI Taxonomy" id="2748"/>
    <lineage>
        <taxon>Bacteria</taxon>
        <taxon>Bacillati</taxon>
        <taxon>Bacillota</taxon>
        <taxon>Bacilli</taxon>
        <taxon>Lactobacillales</taxon>
        <taxon>Carnobacteriaceae</taxon>
        <taxon>Carnobacterium</taxon>
    </lineage>
</organism>
<reference evidence="1" key="1">
    <citation type="submission" date="2022-04" db="EMBL/GenBank/DDBJ databases">
        <title>Draft genome sequences of lactic acid bacteria (LAB) strains involved in meat spoilage.</title>
        <authorList>
            <person name="Palevich N."/>
        </authorList>
    </citation>
    <scope>NUCLEOTIDE SEQUENCE</scope>
    <source>
        <strain evidence="1">9-14</strain>
    </source>
</reference>
<evidence type="ECO:0000313" key="1">
    <source>
        <dbReference type="EMBL" id="MDT1975263.1"/>
    </source>
</evidence>
<dbReference type="GeneID" id="89587736"/>
<accession>A0AAW8RCS8</accession>
<dbReference type="KEGG" id="cdj:BFC22_01630"/>
<protein>
    <submittedName>
        <fullName evidence="1">Uncharacterized protein</fullName>
    </submittedName>
</protein>
<dbReference type="Proteomes" id="UP001249945">
    <property type="component" value="Unassembled WGS sequence"/>
</dbReference>
<dbReference type="AlphaFoldDB" id="A0AAW8RCS8"/>
<comment type="caution">
    <text evidence="1">The sequence shown here is derived from an EMBL/GenBank/DDBJ whole genome shotgun (WGS) entry which is preliminary data.</text>
</comment>
<dbReference type="RefSeq" id="WP_034572433.1">
    <property type="nucleotide sequence ID" value="NZ_CBCPJX010000018.1"/>
</dbReference>